<dbReference type="EMBL" id="BQKI01000017">
    <property type="protein sequence ID" value="GJN10000.1"/>
    <property type="molecule type" value="Genomic_DNA"/>
</dbReference>
<dbReference type="InterPro" id="IPR050747">
    <property type="entry name" value="Mitochondrial_chaperone_BCS1"/>
</dbReference>
<dbReference type="CDD" id="cd19510">
    <property type="entry name" value="RecA-like_BCS1"/>
    <property type="match status" value="1"/>
</dbReference>
<evidence type="ECO:0000256" key="4">
    <source>
        <dbReference type="ARBA" id="ARBA00049360"/>
    </source>
</evidence>
<evidence type="ECO:0000313" key="9">
    <source>
        <dbReference type="Proteomes" id="UP001054889"/>
    </source>
</evidence>
<evidence type="ECO:0000313" key="8">
    <source>
        <dbReference type="EMBL" id="GJN10000.1"/>
    </source>
</evidence>
<evidence type="ECO:0000256" key="3">
    <source>
        <dbReference type="ARBA" id="ARBA00022842"/>
    </source>
</evidence>
<reference evidence="8" key="2">
    <citation type="submission" date="2021-12" db="EMBL/GenBank/DDBJ databases">
        <title>Resequencing data analysis of finger millet.</title>
        <authorList>
            <person name="Hatakeyama M."/>
            <person name="Aluri S."/>
            <person name="Balachadran M.T."/>
            <person name="Sivarajan S.R."/>
            <person name="Poveda L."/>
            <person name="Shimizu-Inatsugi R."/>
            <person name="Schlapbach R."/>
            <person name="Sreeman S.M."/>
            <person name="Shimizu K.K."/>
        </authorList>
    </citation>
    <scope>NUCLEOTIDE SEQUENCE</scope>
</reference>
<evidence type="ECO:0000259" key="7">
    <source>
        <dbReference type="SMART" id="SM00382"/>
    </source>
</evidence>
<feature type="coiled-coil region" evidence="5">
    <location>
        <begin position="462"/>
        <end position="489"/>
    </location>
</feature>
<dbReference type="InterPro" id="IPR025753">
    <property type="entry name" value="AAA_N_dom"/>
</dbReference>
<proteinExistence type="inferred from homology"/>
<keyword evidence="3" id="KW-0460">Magnesium</keyword>
<comment type="similarity">
    <text evidence="2">Belongs to the AAA ATPase family. BCS1 subfamily.</text>
</comment>
<dbReference type="InterPro" id="IPR027417">
    <property type="entry name" value="P-loop_NTPase"/>
</dbReference>
<dbReference type="SMART" id="SM00382">
    <property type="entry name" value="AAA"/>
    <property type="match status" value="1"/>
</dbReference>
<dbReference type="Proteomes" id="UP001054889">
    <property type="component" value="Unassembled WGS sequence"/>
</dbReference>
<keyword evidence="5" id="KW-0175">Coiled coil</keyword>
<name>A0AAV5DJA9_ELECO</name>
<reference evidence="8" key="1">
    <citation type="journal article" date="2018" name="DNA Res.">
        <title>Multiple hybrid de novo genome assembly of finger millet, an orphan allotetraploid crop.</title>
        <authorList>
            <person name="Hatakeyama M."/>
            <person name="Aluri S."/>
            <person name="Balachadran M.T."/>
            <person name="Sivarajan S.R."/>
            <person name="Patrignani A."/>
            <person name="Gruter S."/>
            <person name="Poveda L."/>
            <person name="Shimizu-Inatsugi R."/>
            <person name="Baeten J."/>
            <person name="Francoijs K.J."/>
            <person name="Nataraja K.N."/>
            <person name="Reddy Y.A.N."/>
            <person name="Phadnis S."/>
            <person name="Ravikumar R.L."/>
            <person name="Schlapbach R."/>
            <person name="Sreeman S.M."/>
            <person name="Shimizu K.K."/>
        </authorList>
    </citation>
    <scope>NUCLEOTIDE SEQUENCE</scope>
</reference>
<dbReference type="Gene3D" id="6.10.280.40">
    <property type="match status" value="1"/>
</dbReference>
<dbReference type="InterPro" id="IPR003959">
    <property type="entry name" value="ATPase_AAA_core"/>
</dbReference>
<dbReference type="Pfam" id="PF14363">
    <property type="entry name" value="AAA_assoc"/>
    <property type="match status" value="1"/>
</dbReference>
<dbReference type="PANTHER" id="PTHR23070">
    <property type="entry name" value="BCS1 AAA-TYPE ATPASE"/>
    <property type="match status" value="1"/>
</dbReference>
<dbReference type="InterPro" id="IPR003593">
    <property type="entry name" value="AAA+_ATPase"/>
</dbReference>
<dbReference type="AlphaFoldDB" id="A0AAV5DJA9"/>
<keyword evidence="9" id="KW-1185">Reference proteome</keyword>
<gene>
    <name evidence="8" type="primary">ga28058</name>
    <name evidence="8" type="ORF">PR202_ga28058</name>
</gene>
<dbReference type="GO" id="GO:0006950">
    <property type="term" value="P:response to stress"/>
    <property type="evidence" value="ECO:0007669"/>
    <property type="project" value="UniProtKB-ARBA"/>
</dbReference>
<sequence length="530" mass="60589">MMNLEFASFSLAAREAKMATMIKEWLVTNIGSSGWLLLAPLLAAYAPRGLPQMYFNLHLRRHVRWLLPFLDPFITIDIVSKPDCYNDRIKSSEAYEEVKAYLSAGCSRDARELRAEGALEGDGFVLSLREGQEVADMFQGVTVWWSSVLPEEDRFAMMRVRCIRLTFHQQHRDLIVDNYLPHVRQSGRNVMLRNRRRRLYTNKTTLDYGSSRYEVWSYIDFKHPTTFDTLAMHPDKKRRIMDDLDDFHNNKDYYDRIGKAWKRGYLLYGPPGTGKSTMIAAMANYLNYDIYDVELTMVHSNNDLRKLLIETAGKSIIVIEDIDCSLDLSGQRRGNDDLPVHSNKPEVNDNRRKRTSKVTLSGLLNFIDGIWSAHNDEQIIVLTTNFVDKLDPALIRHGRMDLHIEMSYCCYEAFLTLAKNYLGVDEHPLFDTIKELLQAVEITPANVAECLMRSERTDHGADACLERLINELKKKATETEKDMVKVEEEAAAKPNGKGDVAHGTGVMGDGTDTSYGDTDEDGYDDLFIHG</sequence>
<evidence type="ECO:0000256" key="2">
    <source>
        <dbReference type="ARBA" id="ARBA00007448"/>
    </source>
</evidence>
<dbReference type="Pfam" id="PF25568">
    <property type="entry name" value="AAA_lid_At3g28540"/>
    <property type="match status" value="1"/>
</dbReference>
<comment type="cofactor">
    <cofactor evidence="1">
        <name>Mg(2+)</name>
        <dbReference type="ChEBI" id="CHEBI:18420"/>
    </cofactor>
</comment>
<evidence type="ECO:0000256" key="1">
    <source>
        <dbReference type="ARBA" id="ARBA00001946"/>
    </source>
</evidence>
<dbReference type="GO" id="GO:0005524">
    <property type="term" value="F:ATP binding"/>
    <property type="evidence" value="ECO:0007669"/>
    <property type="project" value="InterPro"/>
</dbReference>
<dbReference type="Pfam" id="PF00004">
    <property type="entry name" value="AAA"/>
    <property type="match status" value="1"/>
</dbReference>
<organism evidence="8 9">
    <name type="scientific">Eleusine coracana subsp. coracana</name>
    <dbReference type="NCBI Taxonomy" id="191504"/>
    <lineage>
        <taxon>Eukaryota</taxon>
        <taxon>Viridiplantae</taxon>
        <taxon>Streptophyta</taxon>
        <taxon>Embryophyta</taxon>
        <taxon>Tracheophyta</taxon>
        <taxon>Spermatophyta</taxon>
        <taxon>Magnoliopsida</taxon>
        <taxon>Liliopsida</taxon>
        <taxon>Poales</taxon>
        <taxon>Poaceae</taxon>
        <taxon>PACMAD clade</taxon>
        <taxon>Chloridoideae</taxon>
        <taxon>Cynodonteae</taxon>
        <taxon>Eleusininae</taxon>
        <taxon>Eleusine</taxon>
    </lineage>
</organism>
<feature type="region of interest" description="Disordered" evidence="6">
    <location>
        <begin position="489"/>
        <end position="522"/>
    </location>
</feature>
<protein>
    <recommendedName>
        <fullName evidence="7">AAA+ ATPase domain-containing protein</fullName>
    </recommendedName>
</protein>
<dbReference type="Gene3D" id="3.40.50.300">
    <property type="entry name" value="P-loop containing nucleotide triphosphate hydrolases"/>
    <property type="match status" value="1"/>
</dbReference>
<evidence type="ECO:0000256" key="6">
    <source>
        <dbReference type="SAM" id="MobiDB-lite"/>
    </source>
</evidence>
<dbReference type="InterPro" id="IPR058017">
    <property type="entry name" value="At3g28540-like_C"/>
</dbReference>
<comment type="catalytic activity">
    <reaction evidence="4">
        <text>ATP + H2O = ADP + phosphate + H(+)</text>
        <dbReference type="Rhea" id="RHEA:13065"/>
        <dbReference type="ChEBI" id="CHEBI:15377"/>
        <dbReference type="ChEBI" id="CHEBI:15378"/>
        <dbReference type="ChEBI" id="CHEBI:30616"/>
        <dbReference type="ChEBI" id="CHEBI:43474"/>
        <dbReference type="ChEBI" id="CHEBI:456216"/>
    </reaction>
</comment>
<evidence type="ECO:0000256" key="5">
    <source>
        <dbReference type="SAM" id="Coils"/>
    </source>
</evidence>
<accession>A0AAV5DJA9</accession>
<feature type="domain" description="AAA+ ATPase" evidence="7">
    <location>
        <begin position="261"/>
        <end position="410"/>
    </location>
</feature>
<dbReference type="GO" id="GO:0016887">
    <property type="term" value="F:ATP hydrolysis activity"/>
    <property type="evidence" value="ECO:0007669"/>
    <property type="project" value="InterPro"/>
</dbReference>
<comment type="caution">
    <text evidence="8">The sequence shown here is derived from an EMBL/GenBank/DDBJ whole genome shotgun (WGS) entry which is preliminary data.</text>
</comment>
<dbReference type="SUPFAM" id="SSF52540">
    <property type="entry name" value="P-loop containing nucleoside triphosphate hydrolases"/>
    <property type="match status" value="1"/>
</dbReference>